<evidence type="ECO:0000313" key="2">
    <source>
        <dbReference type="Proteomes" id="UP001243375"/>
    </source>
</evidence>
<comment type="caution">
    <text evidence="1">The sequence shown here is derived from an EMBL/GenBank/DDBJ whole genome shotgun (WGS) entry which is preliminary data.</text>
</comment>
<proteinExistence type="predicted"/>
<dbReference type="Proteomes" id="UP001243375">
    <property type="component" value="Unassembled WGS sequence"/>
</dbReference>
<dbReference type="EMBL" id="JASBWU010000027">
    <property type="protein sequence ID" value="KAJ9112076.1"/>
    <property type="molecule type" value="Genomic_DNA"/>
</dbReference>
<keyword evidence="2" id="KW-1185">Reference proteome</keyword>
<accession>A0ACC2WMM7</accession>
<gene>
    <name evidence="1" type="ORF">QFC22_006375</name>
</gene>
<name>A0ACC2WMM7_9TREE</name>
<protein>
    <submittedName>
        <fullName evidence="1">Uncharacterized protein</fullName>
    </submittedName>
</protein>
<organism evidence="1 2">
    <name type="scientific">Naganishia vaughanmartiniae</name>
    <dbReference type="NCBI Taxonomy" id="1424756"/>
    <lineage>
        <taxon>Eukaryota</taxon>
        <taxon>Fungi</taxon>
        <taxon>Dikarya</taxon>
        <taxon>Basidiomycota</taxon>
        <taxon>Agaricomycotina</taxon>
        <taxon>Tremellomycetes</taxon>
        <taxon>Filobasidiales</taxon>
        <taxon>Filobasidiaceae</taxon>
        <taxon>Naganishia</taxon>
    </lineage>
</organism>
<evidence type="ECO:0000313" key="1">
    <source>
        <dbReference type="EMBL" id="KAJ9112076.1"/>
    </source>
</evidence>
<sequence length="1438" mass="156924">MAQRPGQVPPPPPPRIPESWLSASEQRFYVAAVAGGLQAYKLSDALFHFYRTTISTSVAPTPSTFLSPIAMINAFLPFNIANWLPFISLDASAASTYLVKWVVWDLAVIMAVMWLRVPGLRFGPLKGAVYALLFVLFDALVFGTLGVWAGAAHLLVFFGKVITNTRGQVTTLGNKAAKPWKVVEGEQHLLGHRSIRVLPHGTALFNPLSATYCLAPSANGKFNEPVLIPVITNNSEPYKLWYSIQPLEDPDSPVKPKEVMGSQLVRGDRRLLHRRAAGGMDGEDADDYYLDGRNAGHQQPLPHQQEQQGGIRPGRAIAGTAGQLVGGDGPANTAYHGRSIKSNDKVSSLPRTIEQSQTIYYIPVSQPGLVRLERVQDADESDFRIRKTSREALVVECPSEGRMLGIVDGDGQEVKDGGKAKAGKGLKLALFHGDRPLVKGSAGDVVGGVHHRCVGSDDTVLMRVRGVGELHVGWLIREGRGKESKVIEEGVIRGIQLADPVPGGTRGRGKPLLIEDDSERPAAGGQVVRADGNKETQLPVDRSAPLNVGAQTHDVFLPMDHLRPGRFEAEFLNVTDHFGNFLRPTQTQSTVFEVHPLPVVSFSNFCAQPRTLKLVQNGTVPLPIIMPGTRHNPDGTTRIKISYKPGAGADRAGAGTGTGAWEKWYEMDGKSLSVPVGQPGTYSIEEASSPYCRGMVNEPATCVVEAVPVPQAEVKMESLSNECAGDTGVRGTISFIGTPPFKAAYRVDNGKGHVVTKHLNSNSVIAHFTETPSSPGDYTYTVLGISDKNYQDLPIKVEPFKQTVHPLPKLSVSNRGGRRTIWSCAKNETTVDFTLSGMGPFAVDYTVSWPMGSYASQAAFSRAGNQQIKLNVPTAVAATGGSFTVTFTDIKDTNGCVARPNEQSVSFDVKTTRPTAKFGDIGSNRVVQVVEGSSARAVVRLTGEGPWTVSYVHSDRPTKRVSYKVDTANAPLVMDRKGVYRLVDVADAHCKGHIVEGFDSFELTFFDRPSVQLPAEWAQQKTGPISRPPICAGAEDHVTLNLEGRSPFQIRYRHDHTLPDKTKYSEEKDIVSAQDTGILHMESQPGQHKYTVLGVKDASYDFDAKTLKSPKGVFSVEQEVFGKPTAGFVAPSRFSYCVGQPFKTSHGNLATIEFAGKAPFEVDLALGPPGSRPLYKKTIKNIEGNSWKVDLPEYTFSHVGSQLLTIVSVRDSSGCPAEILNDDNLYLGIDILETATITPVNERLDYCVGDMLEFVLGGRLQRQCGSSPDSADTWLFALGTAPWHVAYKFNKKTHDVVVNSPQFYRLAERAGDLEIKSVSNKNNKCSTSVEDIRRKIHPLPKAKIEEGKPWLHEGDETEITFSFKGTLPFTFTYTRSISDGRKGTKVVDTQTISDIQSNSYTFSTAMEGEYDVTYVKDAYCSYPPKPRSAESKQKLLQW</sequence>
<reference evidence="1" key="1">
    <citation type="submission" date="2023-04" db="EMBL/GenBank/DDBJ databases">
        <title>Draft Genome sequencing of Naganishia species isolated from polar environments using Oxford Nanopore Technology.</title>
        <authorList>
            <person name="Leo P."/>
            <person name="Venkateswaran K."/>
        </authorList>
    </citation>
    <scope>NUCLEOTIDE SEQUENCE</scope>
    <source>
        <strain evidence="1">MNA-CCFEE 5425</strain>
    </source>
</reference>